<keyword evidence="3" id="KW-1185">Reference proteome</keyword>
<sequence>RGPAEARATAPSTRSARRAPTAGKIRGAWGRVRRTPPPPRRATEAPRAATPAPARRSAARSAARPAAAPPRGHRGSPGCAPHHPRTPAPSSRRGCSATPPGPPRSRCPPARSWAARAPPRAPPRRAPRARPPRGAAPRTRLPAGRRAPAGPRRGPPPTKELDHRVRRRNARPRRVTVLVRERAGAARRQHQEGEAELRLAGQGAAAVGAQQRLDLVRRTVCAAHDEDPLAGGLTAQPPRLEIVEAQPRGGGEAAGRRGPQRVHAGVTGEQHAAAGLDVHAEQRAVARHPGQVEVRARVARGHWRGALQVEAARAEGTVFGEE</sequence>
<dbReference type="InParanoid" id="E9I761"/>
<gene>
    <name evidence="2" type="ORF">DAPPUDRAFT_125227</name>
</gene>
<evidence type="ECO:0000256" key="1">
    <source>
        <dbReference type="SAM" id="MobiDB-lite"/>
    </source>
</evidence>
<evidence type="ECO:0000313" key="3">
    <source>
        <dbReference type="Proteomes" id="UP000000305"/>
    </source>
</evidence>
<protein>
    <submittedName>
        <fullName evidence="2">Uncharacterized protein</fullName>
    </submittedName>
</protein>
<dbReference type="EMBL" id="GL736975">
    <property type="protein sequence ID" value="EFX60169.1"/>
    <property type="molecule type" value="Genomic_DNA"/>
</dbReference>
<feature type="compositionally biased region" description="Low complexity" evidence="1">
    <location>
        <begin position="45"/>
        <end position="70"/>
    </location>
</feature>
<feature type="compositionally biased region" description="Low complexity" evidence="1">
    <location>
        <begin position="1"/>
        <end position="22"/>
    </location>
</feature>
<feature type="region of interest" description="Disordered" evidence="1">
    <location>
        <begin position="1"/>
        <end position="170"/>
    </location>
</feature>
<dbReference type="KEGG" id="dpx:DAPPUDRAFT_125227"/>
<feature type="compositionally biased region" description="Low complexity" evidence="1">
    <location>
        <begin position="132"/>
        <end position="152"/>
    </location>
</feature>
<feature type="compositionally biased region" description="Low complexity" evidence="1">
    <location>
        <begin position="107"/>
        <end position="118"/>
    </location>
</feature>
<proteinExistence type="predicted"/>
<evidence type="ECO:0000313" key="2">
    <source>
        <dbReference type="EMBL" id="EFX60169.1"/>
    </source>
</evidence>
<organism evidence="2 3">
    <name type="scientific">Daphnia pulex</name>
    <name type="common">Water flea</name>
    <dbReference type="NCBI Taxonomy" id="6669"/>
    <lineage>
        <taxon>Eukaryota</taxon>
        <taxon>Metazoa</taxon>
        <taxon>Ecdysozoa</taxon>
        <taxon>Arthropoda</taxon>
        <taxon>Crustacea</taxon>
        <taxon>Branchiopoda</taxon>
        <taxon>Diplostraca</taxon>
        <taxon>Cladocera</taxon>
        <taxon>Anomopoda</taxon>
        <taxon>Daphniidae</taxon>
        <taxon>Daphnia</taxon>
    </lineage>
</organism>
<name>E9I761_DAPPU</name>
<accession>E9I761</accession>
<feature type="non-terminal residue" evidence="2">
    <location>
        <position position="1"/>
    </location>
</feature>
<dbReference type="OMA" id="MEPELKS"/>
<dbReference type="AlphaFoldDB" id="E9I761"/>
<feature type="non-terminal residue" evidence="2">
    <location>
        <position position="322"/>
    </location>
</feature>
<dbReference type="STRING" id="6669.E9I761"/>
<dbReference type="Proteomes" id="UP000000305">
    <property type="component" value="Unassembled WGS sequence"/>
</dbReference>
<reference evidence="2 3" key="1">
    <citation type="journal article" date="2011" name="Science">
        <title>The ecoresponsive genome of Daphnia pulex.</title>
        <authorList>
            <person name="Colbourne J.K."/>
            <person name="Pfrender M.E."/>
            <person name="Gilbert D."/>
            <person name="Thomas W.K."/>
            <person name="Tucker A."/>
            <person name="Oakley T.H."/>
            <person name="Tokishita S."/>
            <person name="Aerts A."/>
            <person name="Arnold G.J."/>
            <person name="Basu M.K."/>
            <person name="Bauer D.J."/>
            <person name="Caceres C.E."/>
            <person name="Carmel L."/>
            <person name="Casola C."/>
            <person name="Choi J.H."/>
            <person name="Detter J.C."/>
            <person name="Dong Q."/>
            <person name="Dusheyko S."/>
            <person name="Eads B.D."/>
            <person name="Frohlich T."/>
            <person name="Geiler-Samerotte K.A."/>
            <person name="Gerlach D."/>
            <person name="Hatcher P."/>
            <person name="Jogdeo S."/>
            <person name="Krijgsveld J."/>
            <person name="Kriventseva E.V."/>
            <person name="Kultz D."/>
            <person name="Laforsch C."/>
            <person name="Lindquist E."/>
            <person name="Lopez J."/>
            <person name="Manak J.R."/>
            <person name="Muller J."/>
            <person name="Pangilinan J."/>
            <person name="Patwardhan R.P."/>
            <person name="Pitluck S."/>
            <person name="Pritham E.J."/>
            <person name="Rechtsteiner A."/>
            <person name="Rho M."/>
            <person name="Rogozin I.B."/>
            <person name="Sakarya O."/>
            <person name="Salamov A."/>
            <person name="Schaack S."/>
            <person name="Shapiro H."/>
            <person name="Shiga Y."/>
            <person name="Skalitzky C."/>
            <person name="Smith Z."/>
            <person name="Souvorov A."/>
            <person name="Sung W."/>
            <person name="Tang Z."/>
            <person name="Tsuchiya D."/>
            <person name="Tu H."/>
            <person name="Vos H."/>
            <person name="Wang M."/>
            <person name="Wolf Y.I."/>
            <person name="Yamagata H."/>
            <person name="Yamada T."/>
            <person name="Ye Y."/>
            <person name="Shaw J.R."/>
            <person name="Andrews J."/>
            <person name="Crease T.J."/>
            <person name="Tang H."/>
            <person name="Lucas S.M."/>
            <person name="Robertson H.M."/>
            <person name="Bork P."/>
            <person name="Koonin E.V."/>
            <person name="Zdobnov E.M."/>
            <person name="Grigoriev I.V."/>
            <person name="Lynch M."/>
            <person name="Boore J.L."/>
        </authorList>
    </citation>
    <scope>NUCLEOTIDE SEQUENCE [LARGE SCALE GENOMIC DNA]</scope>
</reference>
<feature type="compositionally biased region" description="Basic residues" evidence="1">
    <location>
        <begin position="122"/>
        <end position="131"/>
    </location>
</feature>
<dbReference type="HOGENOM" id="CLU_864855_0_0_1"/>